<keyword evidence="4" id="KW-1003">Cell membrane</keyword>
<evidence type="ECO:0000256" key="11">
    <source>
        <dbReference type="SAM" id="MobiDB-lite"/>
    </source>
</evidence>
<keyword evidence="9 12" id="KW-0472">Membrane</keyword>
<dbReference type="Pfam" id="PF02932">
    <property type="entry name" value="Neur_chan_memb"/>
    <property type="match status" value="1"/>
</dbReference>
<dbReference type="EMBL" id="VIIS01001378">
    <property type="protein sequence ID" value="KAF0299278.1"/>
    <property type="molecule type" value="Genomic_DNA"/>
</dbReference>
<dbReference type="InterPro" id="IPR006028">
    <property type="entry name" value="GABAA/Glycine_rcpt"/>
</dbReference>
<dbReference type="PROSITE" id="PS00236">
    <property type="entry name" value="NEUROTR_ION_CHANNEL"/>
    <property type="match status" value="1"/>
</dbReference>
<feature type="region of interest" description="Disordered" evidence="11">
    <location>
        <begin position="254"/>
        <end position="279"/>
    </location>
</feature>
<dbReference type="SUPFAM" id="SSF90112">
    <property type="entry name" value="Neurotransmitter-gated ion-channel transmembrane pore"/>
    <property type="match status" value="1"/>
</dbReference>
<evidence type="ECO:0000256" key="3">
    <source>
        <dbReference type="ARBA" id="ARBA00022448"/>
    </source>
</evidence>
<feature type="compositionally biased region" description="Acidic residues" evidence="11">
    <location>
        <begin position="7"/>
        <end position="16"/>
    </location>
</feature>
<keyword evidence="7 12" id="KW-1133">Transmembrane helix</keyword>
<feature type="transmembrane region" description="Helical" evidence="12">
    <location>
        <begin position="296"/>
        <end position="318"/>
    </location>
</feature>
<dbReference type="InterPro" id="IPR006201">
    <property type="entry name" value="Neur_channel"/>
</dbReference>
<feature type="region of interest" description="Disordered" evidence="11">
    <location>
        <begin position="1"/>
        <end position="31"/>
    </location>
</feature>
<evidence type="ECO:0000256" key="9">
    <source>
        <dbReference type="ARBA" id="ARBA00023136"/>
    </source>
</evidence>
<evidence type="ECO:0000259" key="13">
    <source>
        <dbReference type="Pfam" id="PF02931"/>
    </source>
</evidence>
<dbReference type="GO" id="GO:0004888">
    <property type="term" value="F:transmembrane signaling receptor activity"/>
    <property type="evidence" value="ECO:0007669"/>
    <property type="project" value="InterPro"/>
</dbReference>
<feature type="domain" description="Neurotransmitter-gated ion-channel transmembrane" evidence="14">
    <location>
        <begin position="144"/>
        <end position="268"/>
    </location>
</feature>
<keyword evidence="10" id="KW-0407">Ion channel</keyword>
<evidence type="ECO:0000256" key="8">
    <source>
        <dbReference type="ARBA" id="ARBA00023065"/>
    </source>
</evidence>
<feature type="transmembrane region" description="Helical" evidence="12">
    <location>
        <begin position="202"/>
        <end position="226"/>
    </location>
</feature>
<dbReference type="GO" id="GO:0099095">
    <property type="term" value="F:ligand-gated monoatomic anion channel activity"/>
    <property type="evidence" value="ECO:0007669"/>
    <property type="project" value="UniProtKB-ARBA"/>
</dbReference>
<evidence type="ECO:0000256" key="1">
    <source>
        <dbReference type="ARBA" id="ARBA00004141"/>
    </source>
</evidence>
<organism evidence="15 16">
    <name type="scientific">Amphibalanus amphitrite</name>
    <name type="common">Striped barnacle</name>
    <name type="synonym">Balanus amphitrite</name>
    <dbReference type="NCBI Taxonomy" id="1232801"/>
    <lineage>
        <taxon>Eukaryota</taxon>
        <taxon>Metazoa</taxon>
        <taxon>Ecdysozoa</taxon>
        <taxon>Arthropoda</taxon>
        <taxon>Crustacea</taxon>
        <taxon>Multicrustacea</taxon>
        <taxon>Cirripedia</taxon>
        <taxon>Thoracica</taxon>
        <taxon>Thoracicalcarea</taxon>
        <taxon>Balanomorpha</taxon>
        <taxon>Balanoidea</taxon>
        <taxon>Balanidae</taxon>
        <taxon>Amphibalaninae</taxon>
        <taxon>Amphibalanus</taxon>
    </lineage>
</organism>
<keyword evidence="3" id="KW-0813">Transport</keyword>
<dbReference type="InterPro" id="IPR018000">
    <property type="entry name" value="Neurotransmitter_ion_chnl_CS"/>
</dbReference>
<dbReference type="Pfam" id="PF02931">
    <property type="entry name" value="Neur_chan_LBD"/>
    <property type="match status" value="1"/>
</dbReference>
<keyword evidence="15" id="KW-0675">Receptor</keyword>
<gene>
    <name evidence="15" type="primary">glra1_8</name>
    <name evidence="15" type="ORF">FJT64_027928</name>
</gene>
<dbReference type="Gene3D" id="2.70.170.10">
    <property type="entry name" value="Neurotransmitter-gated ion-channel ligand-binding domain"/>
    <property type="match status" value="1"/>
</dbReference>
<evidence type="ECO:0000256" key="5">
    <source>
        <dbReference type="ARBA" id="ARBA00022692"/>
    </source>
</evidence>
<evidence type="ECO:0000313" key="15">
    <source>
        <dbReference type="EMBL" id="KAF0299278.1"/>
    </source>
</evidence>
<dbReference type="AlphaFoldDB" id="A0A6A4WB41"/>
<reference evidence="15 16" key="1">
    <citation type="submission" date="2019-07" db="EMBL/GenBank/DDBJ databases">
        <title>Draft genome assembly of a fouling barnacle, Amphibalanus amphitrite (Darwin, 1854): The first reference genome for Thecostraca.</title>
        <authorList>
            <person name="Kim W."/>
        </authorList>
    </citation>
    <scope>NUCLEOTIDE SEQUENCE [LARGE SCALE GENOMIC DNA]</scope>
    <source>
        <strain evidence="15">SNU_AA5</strain>
        <tissue evidence="15">Soma without cirri and trophi</tissue>
    </source>
</reference>
<dbReference type="Gene3D" id="1.20.58.390">
    <property type="entry name" value="Neurotransmitter-gated ion-channel transmembrane domain"/>
    <property type="match status" value="1"/>
</dbReference>
<dbReference type="InterPro" id="IPR036734">
    <property type="entry name" value="Neur_chan_lig-bd_sf"/>
</dbReference>
<dbReference type="OrthoDB" id="6366994at2759"/>
<feature type="transmembrane region" description="Helical" evidence="12">
    <location>
        <begin position="141"/>
        <end position="161"/>
    </location>
</feature>
<dbReference type="PRINTS" id="PR00253">
    <property type="entry name" value="GABAARECEPTR"/>
</dbReference>
<dbReference type="InterPro" id="IPR038050">
    <property type="entry name" value="Neuro_actylchol_rec"/>
</dbReference>
<evidence type="ECO:0000256" key="7">
    <source>
        <dbReference type="ARBA" id="ARBA00022989"/>
    </source>
</evidence>
<proteinExistence type="predicted"/>
<evidence type="ECO:0000313" key="16">
    <source>
        <dbReference type="Proteomes" id="UP000440578"/>
    </source>
</evidence>
<evidence type="ECO:0000256" key="10">
    <source>
        <dbReference type="ARBA" id="ARBA00023303"/>
    </source>
</evidence>
<accession>A0A6A4WB41</accession>
<name>A0A6A4WB41_AMPAM</name>
<evidence type="ECO:0000256" key="4">
    <source>
        <dbReference type="ARBA" id="ARBA00022475"/>
    </source>
</evidence>
<dbReference type="InterPro" id="IPR006202">
    <property type="entry name" value="Neur_chan_lig-bd"/>
</dbReference>
<dbReference type="InterPro" id="IPR036719">
    <property type="entry name" value="Neuro-gated_channel_TM_sf"/>
</dbReference>
<evidence type="ECO:0000259" key="14">
    <source>
        <dbReference type="Pfam" id="PF02932"/>
    </source>
</evidence>
<comment type="subcellular location">
    <subcellularLocation>
        <location evidence="2">Cell membrane</location>
    </subcellularLocation>
    <subcellularLocation>
        <location evidence="1">Membrane</location>
        <topology evidence="1">Multi-pass membrane protein</topology>
    </subcellularLocation>
</comment>
<keyword evidence="6" id="KW-0732">Signal</keyword>
<dbReference type="SUPFAM" id="SSF63712">
    <property type="entry name" value="Nicotinic receptor ligand binding domain-like"/>
    <property type="match status" value="1"/>
</dbReference>
<dbReference type="PANTHER" id="PTHR18945">
    <property type="entry name" value="NEUROTRANSMITTER GATED ION CHANNEL"/>
    <property type="match status" value="1"/>
</dbReference>
<comment type="caution">
    <text evidence="15">The sequence shown here is derived from an EMBL/GenBank/DDBJ whole genome shotgun (WGS) entry which is preliminary data.</text>
</comment>
<evidence type="ECO:0000256" key="2">
    <source>
        <dbReference type="ARBA" id="ARBA00004236"/>
    </source>
</evidence>
<keyword evidence="5 12" id="KW-0812">Transmembrane</keyword>
<dbReference type="GO" id="GO:0005254">
    <property type="term" value="F:chloride channel activity"/>
    <property type="evidence" value="ECO:0007669"/>
    <property type="project" value="UniProtKB-ARBA"/>
</dbReference>
<keyword evidence="8" id="KW-0406">Ion transport</keyword>
<dbReference type="GO" id="GO:0005886">
    <property type="term" value="C:plasma membrane"/>
    <property type="evidence" value="ECO:0007669"/>
    <property type="project" value="UniProtKB-SubCell"/>
</dbReference>
<dbReference type="InterPro" id="IPR006029">
    <property type="entry name" value="Neurotrans-gated_channel_TM"/>
</dbReference>
<protein>
    <submittedName>
        <fullName evidence="15">Glycine receptor subunit alphaZ1</fullName>
    </submittedName>
</protein>
<keyword evidence="16" id="KW-1185">Reference proteome</keyword>
<feature type="domain" description="Neurotransmitter-gated ion-channel ligand-binding" evidence="13">
    <location>
        <begin position="40"/>
        <end position="136"/>
    </location>
</feature>
<dbReference type="GO" id="GO:0005230">
    <property type="term" value="F:extracellular ligand-gated monoatomic ion channel activity"/>
    <property type="evidence" value="ECO:0007669"/>
    <property type="project" value="InterPro"/>
</dbReference>
<evidence type="ECO:0000256" key="6">
    <source>
        <dbReference type="ARBA" id="ARBA00022729"/>
    </source>
</evidence>
<evidence type="ECO:0000256" key="12">
    <source>
        <dbReference type="SAM" id="Phobius"/>
    </source>
</evidence>
<sequence length="326" mass="37844">MLKDWEDRQEEEEQEEERAGRPARSTSWLTSNTTARSVLPPDYDMLEKPRLTVTIVCKMSFRDYPFDSQHCVFHLEDYSYRTEEVVYEWEPPGIEVSPDLTHDHYDIRVEVLATQNYSHHTMSFPALEFHVNLQRRLSFHLLQTFIPSALFVWVGWLSFLVPPEVVPGRMVLTITTLLTLTAMFNAVRAESPKASYAKAVDIWMAGCVLFVFFALSEYVIVIRMMAVAEKKKKKRERELRERELSASNAARPIRVNGGKVAPNDSTESETRSNGTSTPQCSHEVAWDVMASRLERFVLYAYPITFLAFNVAYWCYYLFKHSYFSDS</sequence>
<dbReference type="Proteomes" id="UP000440578">
    <property type="component" value="Unassembled WGS sequence"/>
</dbReference>